<dbReference type="InterPro" id="IPR035965">
    <property type="entry name" value="PAS-like_dom_sf"/>
</dbReference>
<dbReference type="RefSeq" id="WP_394473216.1">
    <property type="nucleotide sequence ID" value="NZ_JBIGHY010000017.1"/>
</dbReference>
<evidence type="ECO:0000259" key="6">
    <source>
        <dbReference type="PROSITE" id="PS50110"/>
    </source>
</evidence>
<protein>
    <recommendedName>
        <fullName evidence="2">histidine kinase</fullName>
        <ecNumber evidence="2">2.7.13.3</ecNumber>
    </recommendedName>
</protein>
<feature type="domain" description="PAC" evidence="8">
    <location>
        <begin position="94"/>
        <end position="147"/>
    </location>
</feature>
<dbReference type="InterPro" id="IPR036890">
    <property type="entry name" value="HATPase_C_sf"/>
</dbReference>
<dbReference type="Gene3D" id="2.10.70.100">
    <property type="match status" value="1"/>
</dbReference>
<evidence type="ECO:0000256" key="3">
    <source>
        <dbReference type="ARBA" id="ARBA00022553"/>
    </source>
</evidence>
<dbReference type="InterPro" id="IPR036097">
    <property type="entry name" value="HisK_dim/P_sf"/>
</dbReference>
<dbReference type="Gene3D" id="3.40.50.2300">
    <property type="match status" value="1"/>
</dbReference>
<organism evidence="9 10">
    <name type="scientific">Pelomonas dachongensis</name>
    <dbReference type="NCBI Taxonomy" id="3299029"/>
    <lineage>
        <taxon>Bacteria</taxon>
        <taxon>Pseudomonadati</taxon>
        <taxon>Pseudomonadota</taxon>
        <taxon>Betaproteobacteria</taxon>
        <taxon>Burkholderiales</taxon>
        <taxon>Sphaerotilaceae</taxon>
        <taxon>Roseateles</taxon>
    </lineage>
</organism>
<dbReference type="SUPFAM" id="SSF52172">
    <property type="entry name" value="CheY-like"/>
    <property type="match status" value="1"/>
</dbReference>
<dbReference type="SMART" id="SM00086">
    <property type="entry name" value="PAC"/>
    <property type="match status" value="2"/>
</dbReference>
<dbReference type="EMBL" id="JBIGHY010000017">
    <property type="protein sequence ID" value="MFG6417157.1"/>
    <property type="molecule type" value="Genomic_DNA"/>
</dbReference>
<evidence type="ECO:0000256" key="1">
    <source>
        <dbReference type="ARBA" id="ARBA00000085"/>
    </source>
</evidence>
<gene>
    <name evidence="9" type="ORF">ACG02S_24990</name>
</gene>
<evidence type="ECO:0000256" key="2">
    <source>
        <dbReference type="ARBA" id="ARBA00012438"/>
    </source>
</evidence>
<evidence type="ECO:0000313" key="10">
    <source>
        <dbReference type="Proteomes" id="UP001606300"/>
    </source>
</evidence>
<dbReference type="Pfam" id="PF02518">
    <property type="entry name" value="HATPase_c"/>
    <property type="match status" value="1"/>
</dbReference>
<comment type="caution">
    <text evidence="9">The sequence shown here is derived from an EMBL/GenBank/DDBJ whole genome shotgun (WGS) entry which is preliminary data.</text>
</comment>
<dbReference type="PANTHER" id="PTHR43065:SF42">
    <property type="entry name" value="TWO-COMPONENT SENSOR PPRA"/>
    <property type="match status" value="1"/>
</dbReference>
<evidence type="ECO:0000259" key="8">
    <source>
        <dbReference type="PROSITE" id="PS50113"/>
    </source>
</evidence>
<dbReference type="SMART" id="SM00388">
    <property type="entry name" value="HisKA"/>
    <property type="match status" value="1"/>
</dbReference>
<dbReference type="InterPro" id="IPR000700">
    <property type="entry name" value="PAS-assoc_C"/>
</dbReference>
<keyword evidence="3 4" id="KW-0597">Phosphoprotein</keyword>
<dbReference type="SUPFAM" id="SSF55874">
    <property type="entry name" value="ATPase domain of HSP90 chaperone/DNA topoisomerase II/histidine kinase"/>
    <property type="match status" value="1"/>
</dbReference>
<comment type="catalytic activity">
    <reaction evidence="1">
        <text>ATP + protein L-histidine = ADP + protein N-phospho-L-histidine.</text>
        <dbReference type="EC" id="2.7.13.3"/>
    </reaction>
</comment>
<dbReference type="CDD" id="cd00082">
    <property type="entry name" value="HisKA"/>
    <property type="match status" value="1"/>
</dbReference>
<dbReference type="CDD" id="cd00130">
    <property type="entry name" value="PAS"/>
    <property type="match status" value="2"/>
</dbReference>
<dbReference type="NCBIfam" id="TIGR00229">
    <property type="entry name" value="sensory_box"/>
    <property type="match status" value="1"/>
</dbReference>
<evidence type="ECO:0000256" key="4">
    <source>
        <dbReference type="PROSITE-ProRule" id="PRU00169"/>
    </source>
</evidence>
<dbReference type="InterPro" id="IPR001789">
    <property type="entry name" value="Sig_transdc_resp-reg_receiver"/>
</dbReference>
<accession>A0ABW7EUN6</accession>
<keyword evidence="9" id="KW-0547">Nucleotide-binding</keyword>
<dbReference type="InterPro" id="IPR005467">
    <property type="entry name" value="His_kinase_dom"/>
</dbReference>
<dbReference type="Pfam" id="PF00072">
    <property type="entry name" value="Response_reg"/>
    <property type="match status" value="1"/>
</dbReference>
<feature type="domain" description="Response regulatory" evidence="6">
    <location>
        <begin position="544"/>
        <end position="663"/>
    </location>
</feature>
<reference evidence="9 10" key="1">
    <citation type="submission" date="2024-09" db="EMBL/GenBank/DDBJ databases">
        <title>Novel species of the genus Pelomonas and Roseateles isolated from streams.</title>
        <authorList>
            <person name="Lu H."/>
        </authorList>
    </citation>
    <scope>NUCLEOTIDE SEQUENCE [LARGE SCALE GENOMIC DNA]</scope>
    <source>
        <strain evidence="9 10">DC23W</strain>
    </source>
</reference>
<dbReference type="SUPFAM" id="SSF47384">
    <property type="entry name" value="Homodimeric domain of signal transducing histidine kinase"/>
    <property type="match status" value="1"/>
</dbReference>
<dbReference type="Proteomes" id="UP001606300">
    <property type="component" value="Unassembled WGS sequence"/>
</dbReference>
<dbReference type="PROSITE" id="PS50112">
    <property type="entry name" value="PAS"/>
    <property type="match status" value="1"/>
</dbReference>
<feature type="domain" description="Histidine kinase" evidence="5">
    <location>
        <begin position="296"/>
        <end position="519"/>
    </location>
</feature>
<dbReference type="CDD" id="cd00156">
    <property type="entry name" value="REC"/>
    <property type="match status" value="1"/>
</dbReference>
<keyword evidence="9" id="KW-0067">ATP-binding</keyword>
<feature type="domain" description="PAS" evidence="7">
    <location>
        <begin position="148"/>
        <end position="220"/>
    </location>
</feature>
<dbReference type="InterPro" id="IPR003661">
    <property type="entry name" value="HisK_dim/P_dom"/>
</dbReference>
<dbReference type="PROSITE" id="PS50113">
    <property type="entry name" value="PAC"/>
    <property type="match status" value="1"/>
</dbReference>
<dbReference type="InterPro" id="IPR001610">
    <property type="entry name" value="PAC"/>
</dbReference>
<dbReference type="Pfam" id="PF08447">
    <property type="entry name" value="PAS_3"/>
    <property type="match status" value="2"/>
</dbReference>
<dbReference type="Gene3D" id="3.30.565.10">
    <property type="entry name" value="Histidine kinase-like ATPase, C-terminal domain"/>
    <property type="match status" value="1"/>
</dbReference>
<dbReference type="InterPro" id="IPR000014">
    <property type="entry name" value="PAS"/>
</dbReference>
<dbReference type="Gene3D" id="3.30.450.20">
    <property type="entry name" value="PAS domain"/>
    <property type="match status" value="2"/>
</dbReference>
<dbReference type="PROSITE" id="PS50109">
    <property type="entry name" value="HIS_KIN"/>
    <property type="match status" value="1"/>
</dbReference>
<dbReference type="Gene3D" id="1.10.287.130">
    <property type="match status" value="1"/>
</dbReference>
<dbReference type="SMART" id="SM00448">
    <property type="entry name" value="REC"/>
    <property type="match status" value="1"/>
</dbReference>
<dbReference type="InterPro" id="IPR011006">
    <property type="entry name" value="CheY-like_superfamily"/>
</dbReference>
<feature type="modified residue" description="4-aspartylphosphate" evidence="4">
    <location>
        <position position="598"/>
    </location>
</feature>
<dbReference type="SUPFAM" id="SSF55785">
    <property type="entry name" value="PYP-like sensor domain (PAS domain)"/>
    <property type="match status" value="2"/>
</dbReference>
<dbReference type="EC" id="2.7.13.3" evidence="2"/>
<keyword evidence="10" id="KW-1185">Reference proteome</keyword>
<dbReference type="GO" id="GO:0005524">
    <property type="term" value="F:ATP binding"/>
    <property type="evidence" value="ECO:0007669"/>
    <property type="project" value="UniProtKB-KW"/>
</dbReference>
<name>A0ABW7EUN6_9BURK</name>
<proteinExistence type="predicted"/>
<dbReference type="InterPro" id="IPR003594">
    <property type="entry name" value="HATPase_dom"/>
</dbReference>
<evidence type="ECO:0000259" key="5">
    <source>
        <dbReference type="PROSITE" id="PS50109"/>
    </source>
</evidence>
<dbReference type="PRINTS" id="PR00344">
    <property type="entry name" value="BCTRLSENSOR"/>
</dbReference>
<dbReference type="InterPro" id="IPR004358">
    <property type="entry name" value="Sig_transdc_His_kin-like_C"/>
</dbReference>
<dbReference type="PROSITE" id="PS50110">
    <property type="entry name" value="RESPONSE_REGULATORY"/>
    <property type="match status" value="1"/>
</dbReference>
<dbReference type="SMART" id="SM00091">
    <property type="entry name" value="PAS"/>
    <property type="match status" value="1"/>
</dbReference>
<evidence type="ECO:0000313" key="9">
    <source>
        <dbReference type="EMBL" id="MFG6417157.1"/>
    </source>
</evidence>
<sequence>MAIHAEPDQGAPPVAIAELSPAAHLLQLATGMLDLGTWTLTTPDMQLTLSPQAALMLGLPAGGSMDWSAALSHTEPADQQGLRHALAACLWSRDWMEHSFRVRQPEGLRWLRLRAQAARDASGEVVRVNGICQDITSARQTEQAIAETETRFRALVEGLERVSVQGYDSQRRVIFWNGASERLYGYTREEAIGRQLEDLIIPPEMRELVIEGTRQWLASGVVSVPAEELVLRHKDGSAVHVFSSHTMQRSLSGEAQLYCVDVDLSEHIAAEAERQQLEARLREAQKLEALGTMAGGIAHDFNHVLGAVLANVNLARETLPATHPALVQLDLIGRSGRRARRMVQQILSFSRRQALEMHPVELVEEARHALGLLLASRQAGVELVLTHDEAALWVKADAAQMQQVLMNLCTNAVQALPPGGGRVTVDLRRLQLRASAPGLPNLPEGDYVRLTVTDNGSGMDVATQARVFEPFFTTKPVGQGSGLGLSVVHGIVLAHQGAIQVESRLGRGTRFIIDLPCLQTSPAEAPSSEWAGLPDDTPAFGRPLIVYVDDDDVMRLTVQALLDRAGYRVQLCSSAAEALQSLTALSARGEEVALLVTDFNMPDADGLSLTRAVRDHHPALPVLISSGYVSDALAQQAAALGVSSVLHKERMLEDLVARVREALAFL</sequence>
<evidence type="ECO:0000259" key="7">
    <source>
        <dbReference type="PROSITE" id="PS50112"/>
    </source>
</evidence>
<dbReference type="InterPro" id="IPR013655">
    <property type="entry name" value="PAS_fold_3"/>
</dbReference>
<dbReference type="PANTHER" id="PTHR43065">
    <property type="entry name" value="SENSOR HISTIDINE KINASE"/>
    <property type="match status" value="1"/>
</dbReference>
<dbReference type="SMART" id="SM00387">
    <property type="entry name" value="HATPase_c"/>
    <property type="match status" value="1"/>
</dbReference>